<dbReference type="GO" id="GO:0016020">
    <property type="term" value="C:membrane"/>
    <property type="evidence" value="ECO:0007669"/>
    <property type="project" value="InterPro"/>
</dbReference>
<dbReference type="GO" id="GO:0009847">
    <property type="term" value="P:spore germination"/>
    <property type="evidence" value="ECO:0007669"/>
    <property type="project" value="InterPro"/>
</dbReference>
<comment type="similarity">
    <text evidence="1">Belongs to the GerABKA family.</text>
</comment>
<gene>
    <name evidence="4" type="ORF">GQF01_17675</name>
</gene>
<organism evidence="4 5">
    <name type="scientific">Paenibacillus silvestris</name>
    <dbReference type="NCBI Taxonomy" id="2606219"/>
    <lineage>
        <taxon>Bacteria</taxon>
        <taxon>Bacillati</taxon>
        <taxon>Bacillota</taxon>
        <taxon>Bacilli</taxon>
        <taxon>Bacillales</taxon>
        <taxon>Paenibacillaceae</taxon>
        <taxon>Paenibacillus</taxon>
    </lineage>
</organism>
<feature type="transmembrane region" description="Helical" evidence="3">
    <location>
        <begin position="371"/>
        <end position="392"/>
    </location>
</feature>
<protein>
    <submittedName>
        <fullName evidence="4">Spore germination protein</fullName>
    </submittedName>
</protein>
<keyword evidence="3" id="KW-1133">Transmembrane helix</keyword>
<sequence length="475" mass="53407">MELQQDSFQISAEIKTNMRKLFDCFHSSDDIRTREFRLQGVQGAILYLNAATNRDKLQSDVLRPLLESKEGLLEDILPILDLEIVTDLEMVAAGMLQGKCAILLDQRVDIILADVGASIERSIAESQNEQVIRGSHEGFVDDAEVNVQLIHRRLKNPNLVERDFTLGAQSPTGVKLLYMSELADLHVVNEVIARLLTNDDVFIKSPGQILNRLESSWWSPFPQLLYTERPDTTVSHLMEGRVILLVDGSSFAVVLPVTFFMFFQIADDFNVRWWNGTFFRFLRFISVMIGLALPSVYISIVSNHFEVLPIDLLFSLKASLENIPFNPLIEALFMITVLELLREAAIRLPKSIASTLSIVGGLVIGSEVVNAGLVSTTMIVVISLTAVASFSLPSHEMRLAVRLVSFPIMIASLLLGFAGIAFSFSLLFMHLSKLETYGVPYFYPFTPFQPRRILTTLVQLPKRIFRRKASDRRVS</sequence>
<dbReference type="EMBL" id="WTUZ01000020">
    <property type="protein sequence ID" value="MZQ83945.1"/>
    <property type="molecule type" value="Genomic_DNA"/>
</dbReference>
<dbReference type="InterPro" id="IPR050768">
    <property type="entry name" value="UPF0353/GerABKA_families"/>
</dbReference>
<dbReference type="PIRSF" id="PIRSF005690">
    <property type="entry name" value="GerBA"/>
    <property type="match status" value="1"/>
</dbReference>
<comment type="caution">
    <text evidence="4">The sequence shown here is derived from an EMBL/GenBank/DDBJ whole genome shotgun (WGS) entry which is preliminary data.</text>
</comment>
<evidence type="ECO:0000313" key="4">
    <source>
        <dbReference type="EMBL" id="MZQ83945.1"/>
    </source>
</evidence>
<dbReference type="AlphaFoldDB" id="A0A6L8V0V3"/>
<reference evidence="4 5" key="1">
    <citation type="submission" date="2019-12" db="EMBL/GenBank/DDBJ databases">
        <title>Paenibacillus sp. nov. sp. isolated from soil.</title>
        <authorList>
            <person name="Kim J."/>
            <person name="Jeong S.E."/>
            <person name="Jung H.S."/>
            <person name="Jeon C.O."/>
        </authorList>
    </citation>
    <scope>NUCLEOTIDE SEQUENCE [LARGE SCALE GENOMIC DNA]</scope>
    <source>
        <strain evidence="4 5">5J-6</strain>
    </source>
</reference>
<name>A0A6L8V0V3_9BACL</name>
<dbReference type="Proteomes" id="UP000481087">
    <property type="component" value="Unassembled WGS sequence"/>
</dbReference>
<dbReference type="InterPro" id="IPR004995">
    <property type="entry name" value="Spore_Ger"/>
</dbReference>
<dbReference type="Pfam" id="PF03323">
    <property type="entry name" value="GerA"/>
    <property type="match status" value="1"/>
</dbReference>
<keyword evidence="5" id="KW-1185">Reference proteome</keyword>
<accession>A0A6L8V0V3</accession>
<dbReference type="PANTHER" id="PTHR22550">
    <property type="entry name" value="SPORE GERMINATION PROTEIN"/>
    <property type="match status" value="1"/>
</dbReference>
<keyword evidence="2 3" id="KW-0472">Membrane</keyword>
<feature type="transmembrane region" description="Helical" evidence="3">
    <location>
        <begin position="404"/>
        <end position="428"/>
    </location>
</feature>
<proteinExistence type="inferred from homology"/>
<keyword evidence="3" id="KW-0812">Transmembrane</keyword>
<feature type="transmembrane region" description="Helical" evidence="3">
    <location>
        <begin position="284"/>
        <end position="303"/>
    </location>
</feature>
<dbReference type="RefSeq" id="WP_161408051.1">
    <property type="nucleotide sequence ID" value="NZ_WTUZ01000020.1"/>
</dbReference>
<feature type="transmembrane region" description="Helical" evidence="3">
    <location>
        <begin position="242"/>
        <end position="263"/>
    </location>
</feature>
<evidence type="ECO:0000256" key="3">
    <source>
        <dbReference type="SAM" id="Phobius"/>
    </source>
</evidence>
<evidence type="ECO:0000313" key="5">
    <source>
        <dbReference type="Proteomes" id="UP000481087"/>
    </source>
</evidence>
<evidence type="ECO:0000256" key="2">
    <source>
        <dbReference type="ARBA" id="ARBA00023136"/>
    </source>
</evidence>
<evidence type="ECO:0000256" key="1">
    <source>
        <dbReference type="ARBA" id="ARBA00005278"/>
    </source>
</evidence>
<dbReference type="PANTHER" id="PTHR22550:SF5">
    <property type="entry name" value="LEUCINE ZIPPER PROTEIN 4"/>
    <property type="match status" value="1"/>
</dbReference>